<keyword evidence="8" id="KW-0472">Membrane</keyword>
<evidence type="ECO:0000259" key="9">
    <source>
        <dbReference type="PROSITE" id="PS50237"/>
    </source>
</evidence>
<feature type="region of interest" description="Disordered" evidence="7">
    <location>
        <begin position="598"/>
        <end position="622"/>
    </location>
</feature>
<evidence type="ECO:0000256" key="8">
    <source>
        <dbReference type="SAM" id="Phobius"/>
    </source>
</evidence>
<reference evidence="11" key="1">
    <citation type="journal article" date="2020" name="Ecol. Evol.">
        <title>Genome structure and content of the rice root-knot nematode (Meloidogyne graminicola).</title>
        <authorList>
            <person name="Phan N.T."/>
            <person name="Danchin E.G.J."/>
            <person name="Klopp C."/>
            <person name="Perfus-Barbeoch L."/>
            <person name="Kozlowski D.K."/>
            <person name="Koutsovoulos G.D."/>
            <person name="Lopez-Roques C."/>
            <person name="Bouchez O."/>
            <person name="Zahm M."/>
            <person name="Besnard G."/>
            <person name="Bellafiore S."/>
        </authorList>
    </citation>
    <scope>NUCLEOTIDE SEQUENCE</scope>
    <source>
        <strain evidence="11">VN-18</strain>
    </source>
</reference>
<evidence type="ECO:0000259" key="10">
    <source>
        <dbReference type="PROSITE" id="PS51157"/>
    </source>
</evidence>
<dbReference type="FunFam" id="1.10.8.10:FF:000009">
    <property type="entry name" value="Putative E3 ubiquitin-protein ligase UBR5"/>
    <property type="match status" value="1"/>
</dbReference>
<dbReference type="InterPro" id="IPR000569">
    <property type="entry name" value="HECT_dom"/>
</dbReference>
<dbReference type="Pfam" id="PF11547">
    <property type="entry name" value="E3_UbLigase_EDD"/>
    <property type="match status" value="1"/>
</dbReference>
<evidence type="ECO:0000256" key="4">
    <source>
        <dbReference type="ARBA" id="ARBA00022833"/>
    </source>
</evidence>
<dbReference type="EMBL" id="JABEBT010000136">
    <property type="protein sequence ID" value="KAF7629928.1"/>
    <property type="molecule type" value="Genomic_DNA"/>
</dbReference>
<feature type="region of interest" description="Disordered" evidence="7">
    <location>
        <begin position="102"/>
        <end position="142"/>
    </location>
</feature>
<dbReference type="PROSITE" id="PS51157">
    <property type="entry name" value="ZF_UBR"/>
    <property type="match status" value="1"/>
</dbReference>
<dbReference type="GO" id="GO:0000209">
    <property type="term" value="P:protein polyubiquitination"/>
    <property type="evidence" value="ECO:0007669"/>
    <property type="project" value="TreeGrafter"/>
</dbReference>
<dbReference type="InterPro" id="IPR009091">
    <property type="entry name" value="RCC1/BLIP-II"/>
</dbReference>
<dbReference type="OrthoDB" id="5806595at2759"/>
<feature type="compositionally biased region" description="Acidic residues" evidence="7">
    <location>
        <begin position="1615"/>
        <end position="1629"/>
    </location>
</feature>
<feature type="compositionally biased region" description="Basic and acidic residues" evidence="7">
    <location>
        <begin position="1647"/>
        <end position="1661"/>
    </location>
</feature>
<dbReference type="PANTHER" id="PTHR46276">
    <property type="entry name" value="E3 UBIQUITIN-PROTEIN LIGASE UBR5"/>
    <property type="match status" value="1"/>
</dbReference>
<dbReference type="Proteomes" id="UP000605970">
    <property type="component" value="Unassembled WGS sequence"/>
</dbReference>
<feature type="region of interest" description="Disordered" evidence="7">
    <location>
        <begin position="1014"/>
        <end position="1038"/>
    </location>
</feature>
<dbReference type="SUPFAM" id="SSF50985">
    <property type="entry name" value="RCC1/BLIP-II"/>
    <property type="match status" value="1"/>
</dbReference>
<dbReference type="Gene3D" id="3.90.1750.10">
    <property type="entry name" value="Hect, E3 ligase catalytic domains"/>
    <property type="match status" value="1"/>
</dbReference>
<feature type="compositionally biased region" description="Polar residues" evidence="7">
    <location>
        <begin position="2498"/>
        <end position="2509"/>
    </location>
</feature>
<feature type="compositionally biased region" description="Low complexity" evidence="7">
    <location>
        <begin position="2385"/>
        <end position="2397"/>
    </location>
</feature>
<keyword evidence="12" id="KW-1185">Reference proteome</keyword>
<evidence type="ECO:0000256" key="6">
    <source>
        <dbReference type="PROSITE-ProRule" id="PRU00508"/>
    </source>
</evidence>
<feature type="compositionally biased region" description="Polar residues" evidence="7">
    <location>
        <begin position="1728"/>
        <end position="1756"/>
    </location>
</feature>
<gene>
    <name evidence="11" type="ORF">Mgra_00009059</name>
</gene>
<feature type="compositionally biased region" description="Acidic residues" evidence="7">
    <location>
        <begin position="1668"/>
        <end position="1711"/>
    </location>
</feature>
<feature type="transmembrane region" description="Helical" evidence="8">
    <location>
        <begin position="535"/>
        <end position="555"/>
    </location>
</feature>
<evidence type="ECO:0000256" key="2">
    <source>
        <dbReference type="ARBA" id="ARBA00022771"/>
    </source>
</evidence>
<feature type="region of interest" description="Disordered" evidence="7">
    <location>
        <begin position="2462"/>
        <end position="2509"/>
    </location>
</feature>
<organism evidence="11 12">
    <name type="scientific">Meloidogyne graminicola</name>
    <dbReference type="NCBI Taxonomy" id="189291"/>
    <lineage>
        <taxon>Eukaryota</taxon>
        <taxon>Metazoa</taxon>
        <taxon>Ecdysozoa</taxon>
        <taxon>Nematoda</taxon>
        <taxon>Chromadorea</taxon>
        <taxon>Rhabditida</taxon>
        <taxon>Tylenchina</taxon>
        <taxon>Tylenchomorpha</taxon>
        <taxon>Tylenchoidea</taxon>
        <taxon>Meloidogynidae</taxon>
        <taxon>Meloidogyninae</taxon>
        <taxon>Meloidogyne</taxon>
    </lineage>
</organism>
<feature type="region of interest" description="Disordered" evidence="7">
    <location>
        <begin position="2005"/>
        <end position="2055"/>
    </location>
</feature>
<dbReference type="PANTHER" id="PTHR46276:SF1">
    <property type="entry name" value="E3 UBIQUITIN-PROTEIN LIGASE UBR5"/>
    <property type="match status" value="1"/>
</dbReference>
<dbReference type="GO" id="GO:0005737">
    <property type="term" value="C:cytoplasm"/>
    <property type="evidence" value="ECO:0007669"/>
    <property type="project" value="TreeGrafter"/>
</dbReference>
<feature type="compositionally biased region" description="Low complexity" evidence="7">
    <location>
        <begin position="1014"/>
        <end position="1024"/>
    </location>
</feature>
<feature type="compositionally biased region" description="Low complexity" evidence="7">
    <location>
        <begin position="110"/>
        <end position="142"/>
    </location>
</feature>
<dbReference type="InterPro" id="IPR047503">
    <property type="entry name" value="UBR-box_UBR5"/>
</dbReference>
<evidence type="ECO:0008006" key="13">
    <source>
        <dbReference type="Google" id="ProtNLM"/>
    </source>
</evidence>
<keyword evidence="1" id="KW-0479">Metal-binding</keyword>
<dbReference type="SUPFAM" id="SSF56204">
    <property type="entry name" value="Hect, E3 ligase catalytic domain"/>
    <property type="match status" value="1"/>
</dbReference>
<evidence type="ECO:0000313" key="12">
    <source>
        <dbReference type="Proteomes" id="UP000605970"/>
    </source>
</evidence>
<feature type="compositionally biased region" description="Low complexity" evidence="7">
    <location>
        <begin position="1849"/>
        <end position="1865"/>
    </location>
</feature>
<dbReference type="CDD" id="cd19675">
    <property type="entry name" value="UBR-box_UBR5"/>
    <property type="match status" value="1"/>
</dbReference>
<dbReference type="GO" id="GO:0034450">
    <property type="term" value="F:ubiquitin-ubiquitin ligase activity"/>
    <property type="evidence" value="ECO:0007669"/>
    <property type="project" value="TreeGrafter"/>
</dbReference>
<dbReference type="Gene3D" id="3.30.2160.10">
    <property type="entry name" value="Hect, E3 ligase catalytic domain"/>
    <property type="match status" value="1"/>
</dbReference>
<dbReference type="Pfam" id="PF00632">
    <property type="entry name" value="HECT"/>
    <property type="match status" value="1"/>
</dbReference>
<feature type="region of interest" description="Disordered" evidence="7">
    <location>
        <begin position="1266"/>
        <end position="1293"/>
    </location>
</feature>
<feature type="compositionally biased region" description="Polar residues" evidence="7">
    <location>
        <begin position="605"/>
        <end position="622"/>
    </location>
</feature>
<name>A0A8S9ZDX8_9BILA</name>
<dbReference type="SMART" id="SM00396">
    <property type="entry name" value="ZnF_UBR1"/>
    <property type="match status" value="1"/>
</dbReference>
<dbReference type="GO" id="GO:0008270">
    <property type="term" value="F:zinc ion binding"/>
    <property type="evidence" value="ECO:0007669"/>
    <property type="project" value="UniProtKB-KW"/>
</dbReference>
<dbReference type="CDD" id="cd14423">
    <property type="entry name" value="CUE_UBR5"/>
    <property type="match status" value="1"/>
</dbReference>
<dbReference type="InterPro" id="IPR003126">
    <property type="entry name" value="Znf_UBR"/>
</dbReference>
<keyword evidence="4" id="KW-0862">Zinc</keyword>
<feature type="zinc finger region" description="UBR-type" evidence="6">
    <location>
        <begin position="1152"/>
        <end position="1220"/>
    </location>
</feature>
<feature type="region of interest" description="Disordered" evidence="7">
    <location>
        <begin position="1608"/>
        <end position="1756"/>
    </location>
</feature>
<keyword evidence="8" id="KW-0812">Transmembrane</keyword>
<evidence type="ECO:0000256" key="7">
    <source>
        <dbReference type="SAM" id="MobiDB-lite"/>
    </source>
</evidence>
<evidence type="ECO:0000256" key="5">
    <source>
        <dbReference type="PROSITE-ProRule" id="PRU00104"/>
    </source>
</evidence>
<evidence type="ECO:0000313" key="11">
    <source>
        <dbReference type="EMBL" id="KAF7629928.1"/>
    </source>
</evidence>
<evidence type="ECO:0000256" key="3">
    <source>
        <dbReference type="ARBA" id="ARBA00022786"/>
    </source>
</evidence>
<feature type="compositionally biased region" description="Polar residues" evidence="7">
    <location>
        <begin position="1827"/>
        <end position="1848"/>
    </location>
</feature>
<proteinExistence type="predicted"/>
<dbReference type="GO" id="GO:0090263">
    <property type="term" value="P:positive regulation of canonical Wnt signaling pathway"/>
    <property type="evidence" value="ECO:0007669"/>
    <property type="project" value="TreeGrafter"/>
</dbReference>
<comment type="caution">
    <text evidence="11">The sequence shown here is derived from an EMBL/GenBank/DDBJ whole genome shotgun (WGS) entry which is preliminary data.</text>
</comment>
<feature type="region of interest" description="Disordered" evidence="7">
    <location>
        <begin position="1827"/>
        <end position="1865"/>
    </location>
</feature>
<accession>A0A8S9ZDX8</accession>
<keyword evidence="3 5" id="KW-0833">Ubl conjugation pathway</keyword>
<feature type="domain" description="HECT" evidence="9">
    <location>
        <begin position="2544"/>
        <end position="2844"/>
    </location>
</feature>
<dbReference type="InterPro" id="IPR035983">
    <property type="entry name" value="Hect_E3_ubiquitin_ligase"/>
</dbReference>
<feature type="compositionally biased region" description="Polar residues" evidence="7">
    <location>
        <begin position="1277"/>
        <end position="1287"/>
    </location>
</feature>
<dbReference type="PROSITE" id="PS50237">
    <property type="entry name" value="HECT"/>
    <property type="match status" value="1"/>
</dbReference>
<dbReference type="Gene3D" id="1.10.8.10">
    <property type="entry name" value="DNA helicase RuvA subunit, C-terminal domain"/>
    <property type="match status" value="1"/>
</dbReference>
<feature type="domain" description="UBR-type" evidence="10">
    <location>
        <begin position="1152"/>
        <end position="1220"/>
    </location>
</feature>
<dbReference type="GO" id="GO:0043130">
    <property type="term" value="F:ubiquitin binding"/>
    <property type="evidence" value="ECO:0007669"/>
    <property type="project" value="InterPro"/>
</dbReference>
<keyword evidence="8" id="KW-1133">Transmembrane helix</keyword>
<keyword evidence="2" id="KW-0863">Zinc-finger</keyword>
<dbReference type="Gene3D" id="3.30.2410.10">
    <property type="entry name" value="Hect, E3 ligase catalytic domain"/>
    <property type="match status" value="1"/>
</dbReference>
<feature type="compositionally biased region" description="Polar residues" evidence="7">
    <location>
        <begin position="2473"/>
        <end position="2484"/>
    </location>
</feature>
<protein>
    <recommendedName>
        <fullName evidence="13">E3 ubiquitin-protein ligase UBR5</fullName>
    </recommendedName>
</protein>
<feature type="active site" description="Glycyl thioester intermediate" evidence="5">
    <location>
        <position position="2813"/>
    </location>
</feature>
<sequence>MTEEKQLILFGHTLPGNENLLLERIKECADKRNKGFCSTSPGCTILQKLPAENILQVTAGHNYVAFLLNVFSLSERFFNIYFKDNRIVRLRYELVTNAIESSAPNEKNESGPSGSSTTGAVSTTAGSTDTAPSSTNAAANAANRTAKIRRIMMTRPGTRSGGFCRTGVVIDRNRSRPLLPASSVPEDLIVQCQVVLQGKSRDVIVRELQRTNLNVNEAVNNLLSRDDDEMDDLDDTSEAYLHEELLSLLDAGLRSDSSGAAAAALLDSDSIYSAGDGYEYLISRDLAKRKGEDKTKDQNKDNKDTSQSFQEHFLLDERLIYWGLEDNDVGDGSTKFQFPSNVKKFVKIVSMHSELIALADNGKLYGWSWDLDSIPNNSLHSANHLLFSDTGFFRCLIIFNYILIEDFDTIISMESCGLRTVVLTKNGCVGSFVDISCGSKLGKILCEQPIHFTEPVDKLLCCTLYSAVLTKDGNIFWRGIYPFNERRKLWEKIRSRKKQVTFESGGTEIVVGSEVRTKSTPIYSFGSLAVNFSQGIPMVFFLYFVSIIFQIGILYEDAWTLNETCRFRVFGSAAAFDNYQGEKLQQQKEKRVSFNLSGNRKRSAPSAQVENDQQASSVQASTPENNANISSAFAGKESAWNLKDCIFIHEEAINDTSIVKIVDGAYCGIVFKSTLEKLEADNELSLDLSKLGIRLMRKDDLVLVSASSRCSRSPENFQSQFKQIRLPSSIRRVLSVAVDLTGFRILCEKRSRVHLLRISCVGKLLSDHPIPVNFGALTPNKDDINEFSSTIENYGDDSILLMHDSVGGSFQPLLRNITGGYKQFSYTGLGRILQFGMGIRLFFVFSFVLFFRFFTSIDIRNSCICSEQLNMDKKNRNHLTNKGANRLLLIVALVSPNPVNALTEYGSLVQAILFCQLDVVLRILTNLLTFPIEKQPAIVCEQAEGNRNIFHIAVQNAYSRTNVDQADLDATDSKLTAISKTDTVEAEATKIRYDRKWQEMISSPLTTRAKAQQQQRQLLSELTTDTSKKIRRQKANNESVEMTDLSDITINKKIPVSAKERQADSIEIIRELCKNGVIREYFIELMRQRDINGQSPFESAIYHRAYSAAQLMWQTAIDVREWSQDIVDILMPSVGSDDSTDDNALFILCANDTCSYTWTGEEHTPQKIYECKTCGLVGTLCCCTECALICHRNHDCKLKKTSPTAYCDCWEKCECKALVAGNTAKREQLLSVMLQCHQLIDSLNSKGDHILLFLARTVGRQLIEQEGYTKRSKRPGPTSTTAANGTTIPEHDLEPPKFARKALDLAIGNWDVVKSLLYIGIKKFKKITSSNTRNCNEDDEPVLENVFHLLEHNGSTHLDKFVLTLLGWCDDSSLDTLLNLLVRQANKQLKKPDDEVHFLIQRFVRSVIRLFVMVILLSPNANGTLLATIFDDINKAIPASDAPSLIYPLTTQSNSSQPGTSTTSAVAALRDSLQNYRAAAISGVLSLVRASLPAALSLNSSSNEKDQKKTKIIAFVAKCRRVFQTLISYSLLELIGVSDVLISPVRSGIVKSNASIVSNEDVLDVLQQHLSNERDLSSLLRISMQGGGHTETLVDMRRGDTSQATDLVMERSSDDDMSNDDDDDEDDLDMPALVSRTRENSSNSFSVRERTISEQSRRRQETATGLEESLDDHEAEDAYGSDHDIDDDDDDDEVEPYFDIHDDDDDDDDGDGQGGSDVNPLDGEGDSNDTATVTIGGPLTTSSAETANSINGEGSNASATISIEQGARQADSQTQIAVSASESASRIGATTTNLTSNISGDSSRRGGLGWGESINFDETSWVRNNNNNALVSGTNNRTPTDPRSTVLRSTTANSTTASTSANDSVNLGGSGGTSLPLAAQSTHGTDNNAVVNLGDSGDFAFSNTSTQLCACFSTLVKLIDELLLQLFFYENYKIQNNKQKGIINILELDPKFFNIFKDAFDECLDPTWNWFYSIMDKTEAQLRYSNALMNSSVSHLLNSNQIELSDATEERREDQQRSLTSQRNRTSEQKKPLTKRVNTGTKRIGDGNGETGDSPDMARTEYISYIFSLLRCYSSENGDDLPVLEFNALRDMAFITEAYLFHICFGDQLENAKLSSVVSVKNSRFTRGQSEIRQEDNDEQKKKKLRQFFRRSNSISYSTLSDIDKHHAFTYTAANALPLSARPYLLNAEAERDVLFALPPPYRTKSLHRSIAFEHGIKFPAHQSLSQPPMSYAELQNRLFQSEGDKGSLSFKKISRETRRDSIDMDICTSTDDSTAKQLSFPICNTMQRSIGRWNRTISFIARVTFHDDITKWFGGDSSHSVLIHKTGVCSFNVRYSQFRKQMDRLKSLQTKDLVFSQMPREKYVLLQQTFRQLNHHYVRRMSGASGTSSLSATPSGQQLSGARTSAAVAGGLGRALPLASHKVKVTFRDEPGEGTGVARHFYAAVAEALISVKHLPSLENVNEDGTSKSDSSKNVGKSASVGPTTPCAPKSEDSGRTLRSSTINATNTPAEGVTSVSALMPTPSTPALSINSFILPVGSEQPLFYKASAKSGGFFTPITGVSCTSQRLNAFRNVGRLIGICLQHMEIFPLPLSRYVFKYILGRNINWYDLAFFDTALFDSLRSIVYNEVDENFQSEDFFNQLEMTFAVDLPTEEGGGTLELKPGGADISVTSENVLEYIYLFVENRLIGRNKASLDAMRRGVFDVLPADALINLTAEDMRLILCGSSNINLQILQSFTKFFDESSAPANLLAKYKKNFWIVVNKFSNAEKQDLCFFWTGSPNLPSTEEGFQPLPTIMIRPADDVHLPTANTCISRLYVPLYSSKKILASKLLLAIKAHNFGFV</sequence>
<feature type="transmembrane region" description="Helical" evidence="8">
    <location>
        <begin position="832"/>
        <end position="854"/>
    </location>
</feature>
<dbReference type="SMART" id="SM00119">
    <property type="entry name" value="HECTc"/>
    <property type="match status" value="1"/>
</dbReference>
<evidence type="ECO:0000256" key="1">
    <source>
        <dbReference type="ARBA" id="ARBA00022723"/>
    </source>
</evidence>
<dbReference type="InterPro" id="IPR024725">
    <property type="entry name" value="UBR5_UBA"/>
</dbReference>
<dbReference type="GO" id="GO:0005634">
    <property type="term" value="C:nucleus"/>
    <property type="evidence" value="ECO:0007669"/>
    <property type="project" value="TreeGrafter"/>
</dbReference>
<feature type="region of interest" description="Disordered" evidence="7">
    <location>
        <begin position="2385"/>
        <end position="2405"/>
    </location>
</feature>